<dbReference type="InterPro" id="IPR036259">
    <property type="entry name" value="MFS_trans_sf"/>
</dbReference>
<feature type="region of interest" description="Disordered" evidence="5">
    <location>
        <begin position="156"/>
        <end position="179"/>
    </location>
</feature>
<feature type="region of interest" description="Disordered" evidence="5">
    <location>
        <begin position="1"/>
        <end position="74"/>
    </location>
</feature>
<proteinExistence type="predicted"/>
<feature type="region of interest" description="Disordered" evidence="5">
    <location>
        <begin position="107"/>
        <end position="131"/>
    </location>
</feature>
<dbReference type="OrthoDB" id="6770063at2759"/>
<dbReference type="RefSeq" id="XP_007882064.1">
    <property type="nucleotide sequence ID" value="XM_007883873.1"/>
</dbReference>
<reference evidence="7 8" key="1">
    <citation type="journal article" date="2013" name="Plant Cell">
        <title>The transition from a phytopathogenic smut ancestor to an anamorphic biocontrol agent deciphered by comparative whole-genome analysis.</title>
        <authorList>
            <person name="Lefebvre F."/>
            <person name="Joly D.L."/>
            <person name="Labbe C."/>
            <person name="Teichmann B."/>
            <person name="Linning R."/>
            <person name="Belzile F."/>
            <person name="Bakkeren G."/>
            <person name="Belanger R.R."/>
        </authorList>
    </citation>
    <scope>NUCLEOTIDE SEQUENCE [LARGE SCALE GENOMIC DNA]</scope>
    <source>
        <strain evidence="7 8">PF-1</strain>
    </source>
</reference>
<evidence type="ECO:0000256" key="6">
    <source>
        <dbReference type="SAM" id="Phobius"/>
    </source>
</evidence>
<evidence type="ECO:0000256" key="5">
    <source>
        <dbReference type="SAM" id="MobiDB-lite"/>
    </source>
</evidence>
<name>A0A061H1W1_9BASI</name>
<keyword evidence="2 6" id="KW-0812">Transmembrane</keyword>
<feature type="transmembrane region" description="Helical" evidence="6">
    <location>
        <begin position="358"/>
        <end position="381"/>
    </location>
</feature>
<keyword evidence="3 6" id="KW-1133">Transmembrane helix</keyword>
<dbReference type="GO" id="GO:0016020">
    <property type="term" value="C:membrane"/>
    <property type="evidence" value="ECO:0007669"/>
    <property type="project" value="UniProtKB-SubCell"/>
</dbReference>
<sequence length="437" mass="47526">MSARDASTRDAKIPTPRRAGRHDPPTFFVPSTSASAPASAATPDNAGPPHPAAPAGNDHRPTLNAKEASSRSLGLRLTRTHSRKDLYDADAGSVDGEFGAYGHASEDQAHAGAAPVRRMHSRSKSKTQRHETVLERIGDLERDDVELGAHEARQLAEVRAGGTGEDEMDHERRRRNRLRKQTGNAALHTVFDADGGEAWYTRFGHNLVRPFILLTTQPIIQVFSVFMMILYGCMYILLTVFPLVFEETYGERPGVASLNYISLAIGFTVGGQVGGRVVDRVYRRLRDGRGGGVGQPEYKLPLLMVSSLLLPVGLVVYGWTAERRVHWIVPNLGAVVFSAGLMASFLVSQSYLVDVMPLYAASALAAAVFLRSLGGFGFPLFAPVMYDKLGQGWGNSVLALISAIVGIPAPWLLWRYGPYLRSKSQYASKQKAGNALS</sequence>
<evidence type="ECO:0000313" key="7">
    <source>
        <dbReference type="EMBL" id="EPQ26124.1"/>
    </source>
</evidence>
<dbReference type="Gene3D" id="1.20.1250.20">
    <property type="entry name" value="MFS general substrate transporter like domains"/>
    <property type="match status" value="1"/>
</dbReference>
<organism evidence="7 8">
    <name type="scientific">Pseudozyma flocculosa PF-1</name>
    <dbReference type="NCBI Taxonomy" id="1277687"/>
    <lineage>
        <taxon>Eukaryota</taxon>
        <taxon>Fungi</taxon>
        <taxon>Dikarya</taxon>
        <taxon>Basidiomycota</taxon>
        <taxon>Ustilaginomycotina</taxon>
        <taxon>Ustilaginomycetes</taxon>
        <taxon>Ustilaginales</taxon>
        <taxon>Ustilaginaceae</taxon>
        <taxon>Pseudozyma</taxon>
    </lineage>
</organism>
<dbReference type="AlphaFoldDB" id="A0A061H1W1"/>
<evidence type="ECO:0008006" key="9">
    <source>
        <dbReference type="Google" id="ProtNLM"/>
    </source>
</evidence>
<accession>A0A061H1W1</accession>
<dbReference type="HOGENOM" id="CLU_627186_0_0_1"/>
<evidence type="ECO:0000313" key="8">
    <source>
        <dbReference type="Proteomes" id="UP000053664"/>
    </source>
</evidence>
<protein>
    <recommendedName>
        <fullName evidence="9">Major facilitator superfamily (MFS) profile domain-containing protein</fullName>
    </recommendedName>
</protein>
<dbReference type="SUPFAM" id="SSF103473">
    <property type="entry name" value="MFS general substrate transporter"/>
    <property type="match status" value="1"/>
</dbReference>
<feature type="compositionally biased region" description="Basic and acidic residues" evidence="5">
    <location>
        <begin position="1"/>
        <end position="12"/>
    </location>
</feature>
<dbReference type="GO" id="GO:0022857">
    <property type="term" value="F:transmembrane transporter activity"/>
    <property type="evidence" value="ECO:0007669"/>
    <property type="project" value="TreeGrafter"/>
</dbReference>
<gene>
    <name evidence="7" type="ORF">PFL1_06332</name>
</gene>
<dbReference type="GeneID" id="19320410"/>
<evidence type="ECO:0000256" key="1">
    <source>
        <dbReference type="ARBA" id="ARBA00004141"/>
    </source>
</evidence>
<feature type="transmembrane region" description="Helical" evidence="6">
    <location>
        <begin position="300"/>
        <end position="319"/>
    </location>
</feature>
<dbReference type="KEGG" id="pfp:PFL1_06332"/>
<dbReference type="Proteomes" id="UP000053664">
    <property type="component" value="Unassembled WGS sequence"/>
</dbReference>
<evidence type="ECO:0000256" key="3">
    <source>
        <dbReference type="ARBA" id="ARBA00022989"/>
    </source>
</evidence>
<feature type="compositionally biased region" description="Low complexity" evidence="5">
    <location>
        <begin position="30"/>
        <end position="45"/>
    </location>
</feature>
<dbReference type="PANTHER" id="PTHR23502">
    <property type="entry name" value="MAJOR FACILITATOR SUPERFAMILY"/>
    <property type="match status" value="1"/>
</dbReference>
<dbReference type="EMBL" id="KE361647">
    <property type="protein sequence ID" value="EPQ26124.1"/>
    <property type="molecule type" value="Genomic_DNA"/>
</dbReference>
<dbReference type="PANTHER" id="PTHR23502:SF60">
    <property type="entry name" value="MAJOR FACILITATOR SUPERFAMILY (MFS) PROFILE DOMAIN-CONTAINING PROTEIN-RELATED"/>
    <property type="match status" value="1"/>
</dbReference>
<evidence type="ECO:0000256" key="2">
    <source>
        <dbReference type="ARBA" id="ARBA00022692"/>
    </source>
</evidence>
<feature type="transmembrane region" description="Helical" evidence="6">
    <location>
        <begin position="257"/>
        <end position="279"/>
    </location>
</feature>
<comment type="subcellular location">
    <subcellularLocation>
        <location evidence="1">Membrane</location>
        <topology evidence="1">Multi-pass membrane protein</topology>
    </subcellularLocation>
</comment>
<evidence type="ECO:0000256" key="4">
    <source>
        <dbReference type="ARBA" id="ARBA00023136"/>
    </source>
</evidence>
<feature type="compositionally biased region" description="Basic residues" evidence="5">
    <location>
        <begin position="117"/>
        <end position="127"/>
    </location>
</feature>
<feature type="transmembrane region" description="Helical" evidence="6">
    <location>
        <begin position="393"/>
        <end position="414"/>
    </location>
</feature>
<keyword evidence="4 6" id="KW-0472">Membrane</keyword>
<feature type="transmembrane region" description="Helical" evidence="6">
    <location>
        <begin position="325"/>
        <end position="346"/>
    </location>
</feature>
<dbReference type="eggNOG" id="KOG0255">
    <property type="taxonomic scope" value="Eukaryota"/>
</dbReference>
<feature type="transmembrane region" description="Helical" evidence="6">
    <location>
        <begin position="219"/>
        <end position="245"/>
    </location>
</feature>